<dbReference type="PANTHER" id="PTHR16255">
    <property type="entry name" value="REQUIRED FOR MEIOTIC NUCLEAR DIVISION PROTEIN 1 HOMOLOG"/>
    <property type="match status" value="1"/>
</dbReference>
<dbReference type="PATRIC" id="fig|362787.3.peg.369"/>
<name>A0A0C1K2G8_9BACT</name>
<dbReference type="Pfam" id="PF02582">
    <property type="entry name" value="DUF155"/>
    <property type="match status" value="1"/>
</dbReference>
<dbReference type="PANTHER" id="PTHR16255:SF1">
    <property type="entry name" value="REQUIRED FOR MEIOTIC NUCLEAR DIVISION PROTEIN 1 HOMOLOG"/>
    <property type="match status" value="1"/>
</dbReference>
<evidence type="ECO:0000313" key="2">
    <source>
        <dbReference type="EMBL" id="KIC73557.1"/>
    </source>
</evidence>
<sequence length="266" mass="31042">MAYMDCLAYCTASSYQIKPLFESLKHQGATLYRDVVHLPIPGISIGDIFYFSYGATVCWGVTPDQCQQFLDQAKAYEEQPLIPEEMDIDEFTFTFGDVPKIIEDEIILPNRDVLNRLAISHGLAQSVKLGTFEHAIRRTFQFTKRIPQDLAKQGKIPLSRKEIRKKMGALFIERNSINLHLDILDTPEFFWEYSELEPLYAMTNNYLDIDTRVEVLNQRLDVMHELFEMLGNELNHQHSSRLEWTIICLIVIEVFLSIWRDVFHFI</sequence>
<organism evidence="2 3">
    <name type="scientific">Candidatus Protochlamydia amoebophila</name>
    <dbReference type="NCBI Taxonomy" id="362787"/>
    <lineage>
        <taxon>Bacteria</taxon>
        <taxon>Pseudomonadati</taxon>
        <taxon>Chlamydiota</taxon>
        <taxon>Chlamydiia</taxon>
        <taxon>Parachlamydiales</taxon>
        <taxon>Parachlamydiaceae</taxon>
        <taxon>Candidatus Protochlamydia</taxon>
    </lineage>
</organism>
<comment type="caution">
    <text evidence="2">The sequence shown here is derived from an EMBL/GenBank/DDBJ whole genome shotgun (WGS) entry which is preliminary data.</text>
</comment>
<dbReference type="OMA" id="RVEWYIV"/>
<dbReference type="Proteomes" id="UP000031465">
    <property type="component" value="Unassembled WGS sequence"/>
</dbReference>
<dbReference type="AlphaFoldDB" id="A0A0C1K2G8"/>
<reference evidence="2 3" key="1">
    <citation type="journal article" date="2014" name="Mol. Biol. Evol.">
        <title>Massive expansion of Ubiquitination-related gene families within the Chlamydiae.</title>
        <authorList>
            <person name="Domman D."/>
            <person name="Collingro A."/>
            <person name="Lagkouvardos I."/>
            <person name="Gehre L."/>
            <person name="Weinmaier T."/>
            <person name="Rattei T."/>
            <person name="Subtil A."/>
            <person name="Horn M."/>
        </authorList>
    </citation>
    <scope>NUCLEOTIDE SEQUENCE [LARGE SCALE GENOMIC DNA]</scope>
    <source>
        <strain evidence="2 3">EI2</strain>
    </source>
</reference>
<gene>
    <name evidence="2" type="primary">rmd1</name>
    <name evidence="2" type="ORF">DB44_BD00060</name>
</gene>
<dbReference type="RefSeq" id="WP_011174891.1">
    <property type="nucleotide sequence ID" value="NZ_JSAN01000027.1"/>
</dbReference>
<feature type="domain" description="DUF155" evidence="1">
    <location>
        <begin position="48"/>
        <end position="217"/>
    </location>
</feature>
<dbReference type="InterPro" id="IPR003734">
    <property type="entry name" value="DUF155"/>
</dbReference>
<evidence type="ECO:0000313" key="3">
    <source>
        <dbReference type="Proteomes" id="UP000031465"/>
    </source>
</evidence>
<evidence type="ECO:0000259" key="1">
    <source>
        <dbReference type="Pfam" id="PF02582"/>
    </source>
</evidence>
<protein>
    <submittedName>
        <fullName evidence="2">Sporulation protein RMD1</fullName>
    </submittedName>
</protein>
<proteinExistence type="predicted"/>
<dbReference type="EMBL" id="JSAN01000027">
    <property type="protein sequence ID" value="KIC73557.1"/>
    <property type="molecule type" value="Genomic_DNA"/>
</dbReference>
<accession>A0A0C1K2G8</accession>
<dbReference type="InterPro" id="IPR051624">
    <property type="entry name" value="RMD1/Sad1-interacting"/>
</dbReference>